<dbReference type="PIRSF" id="PIRSF000077">
    <property type="entry name" value="Thioredoxin"/>
    <property type="match status" value="1"/>
</dbReference>
<evidence type="ECO:0000313" key="7">
    <source>
        <dbReference type="Proteomes" id="UP000022910"/>
    </source>
</evidence>
<feature type="disulfide bond" description="Redox-active" evidence="4">
    <location>
        <begin position="33"/>
        <end position="36"/>
    </location>
</feature>
<dbReference type="InterPro" id="IPR036249">
    <property type="entry name" value="Thioredoxin-like_sf"/>
</dbReference>
<dbReference type="CDD" id="cd02947">
    <property type="entry name" value="TRX_family"/>
    <property type="match status" value="1"/>
</dbReference>
<accession>A0A015J492</accession>
<dbReference type="PANTHER" id="PTHR46115">
    <property type="entry name" value="THIOREDOXIN-LIKE PROTEIN 1"/>
    <property type="match status" value="1"/>
</dbReference>
<evidence type="ECO:0000313" key="6">
    <source>
        <dbReference type="EMBL" id="EXX61555.1"/>
    </source>
</evidence>
<evidence type="ECO:0000256" key="1">
    <source>
        <dbReference type="ARBA" id="ARBA00023157"/>
    </source>
</evidence>
<dbReference type="STRING" id="1432141.A0A015J492"/>
<dbReference type="PRINTS" id="PR00421">
    <property type="entry name" value="THIOREDOXIN"/>
</dbReference>
<reference evidence="6 7" key="1">
    <citation type="submission" date="2014-02" db="EMBL/GenBank/DDBJ databases">
        <title>Single nucleus genome sequencing reveals high similarity among nuclei of an endomycorrhizal fungus.</title>
        <authorList>
            <person name="Lin K."/>
            <person name="Geurts R."/>
            <person name="Zhang Z."/>
            <person name="Limpens E."/>
            <person name="Saunders D.G."/>
            <person name="Mu D."/>
            <person name="Pang E."/>
            <person name="Cao H."/>
            <person name="Cha H."/>
            <person name="Lin T."/>
            <person name="Zhou Q."/>
            <person name="Shang Y."/>
            <person name="Li Y."/>
            <person name="Ivanov S."/>
            <person name="Sharma T."/>
            <person name="Velzen R.V."/>
            <person name="Ruijter N.D."/>
            <person name="Aanen D.K."/>
            <person name="Win J."/>
            <person name="Kamoun S."/>
            <person name="Bisseling T."/>
            <person name="Huang S."/>
        </authorList>
    </citation>
    <scope>NUCLEOTIDE SEQUENCE [LARGE SCALE GENOMIC DNA]</scope>
    <source>
        <strain evidence="7">DAOM197198w</strain>
    </source>
</reference>
<name>A0A015J492_RHIIW</name>
<keyword evidence="7" id="KW-1185">Reference proteome</keyword>
<comment type="caution">
    <text evidence="6">The sequence shown here is derived from an EMBL/GenBank/DDBJ whole genome shotgun (WGS) entry which is preliminary data.</text>
</comment>
<gene>
    <name evidence="6" type="ORF">RirG_170090</name>
</gene>
<dbReference type="AlphaFoldDB" id="A0A015J492"/>
<feature type="site" description="Deprotonates C-terminal active site Cys" evidence="3">
    <location>
        <position position="27"/>
    </location>
</feature>
<evidence type="ECO:0000256" key="2">
    <source>
        <dbReference type="PIRNR" id="PIRNR000077"/>
    </source>
</evidence>
<feature type="domain" description="Thioredoxin" evidence="5">
    <location>
        <begin position="1"/>
        <end position="109"/>
    </location>
</feature>
<organism evidence="6 7">
    <name type="scientific">Rhizophagus irregularis (strain DAOM 197198w)</name>
    <name type="common">Glomus intraradices</name>
    <dbReference type="NCBI Taxonomy" id="1432141"/>
    <lineage>
        <taxon>Eukaryota</taxon>
        <taxon>Fungi</taxon>
        <taxon>Fungi incertae sedis</taxon>
        <taxon>Mucoromycota</taxon>
        <taxon>Glomeromycotina</taxon>
        <taxon>Glomeromycetes</taxon>
        <taxon>Glomerales</taxon>
        <taxon>Glomeraceae</taxon>
        <taxon>Rhizophagus</taxon>
    </lineage>
</organism>
<evidence type="ECO:0000259" key="5">
    <source>
        <dbReference type="PROSITE" id="PS51352"/>
    </source>
</evidence>
<dbReference type="Gene3D" id="3.40.30.10">
    <property type="entry name" value="Glutaredoxin"/>
    <property type="match status" value="1"/>
</dbReference>
<dbReference type="OrthoDB" id="2121326at2759"/>
<keyword evidence="1 4" id="KW-1015">Disulfide bond</keyword>
<dbReference type="EMBL" id="JEMT01025318">
    <property type="protein sequence ID" value="EXX61555.1"/>
    <property type="molecule type" value="Genomic_DNA"/>
</dbReference>
<sequence length="109" mass="12423">MSDNYFEIHKKEEFEQHLNKGKLVVVDFSASWCTPCKTIAPVFKKFAEEKFTDVIFLKVDGDENPELTAEYNITAYPTFLLFKNGKKIEGADVIGADRNALETAIKENK</sequence>
<dbReference type="InterPro" id="IPR013766">
    <property type="entry name" value="Thioredoxin_domain"/>
</dbReference>
<evidence type="ECO:0000256" key="4">
    <source>
        <dbReference type="PIRSR" id="PIRSR000077-4"/>
    </source>
</evidence>
<proteinExistence type="inferred from homology"/>
<dbReference type="Pfam" id="PF00085">
    <property type="entry name" value="Thioredoxin"/>
    <property type="match status" value="1"/>
</dbReference>
<dbReference type="PROSITE" id="PS00194">
    <property type="entry name" value="THIOREDOXIN_1"/>
    <property type="match status" value="1"/>
</dbReference>
<feature type="site" description="Contributes to redox potential value" evidence="3">
    <location>
        <position position="35"/>
    </location>
</feature>
<dbReference type="SUPFAM" id="SSF52833">
    <property type="entry name" value="Thioredoxin-like"/>
    <property type="match status" value="1"/>
</dbReference>
<dbReference type="InterPro" id="IPR005746">
    <property type="entry name" value="Thioredoxin"/>
</dbReference>
<feature type="active site" description="Nucleophile" evidence="3">
    <location>
        <position position="33"/>
    </location>
</feature>
<keyword evidence="4" id="KW-0676">Redox-active center</keyword>
<dbReference type="Proteomes" id="UP000022910">
    <property type="component" value="Unassembled WGS sequence"/>
</dbReference>
<dbReference type="InterPro" id="IPR017937">
    <property type="entry name" value="Thioredoxin_CS"/>
</dbReference>
<feature type="site" description="Contributes to redox potential value" evidence="3">
    <location>
        <position position="34"/>
    </location>
</feature>
<evidence type="ECO:0000256" key="3">
    <source>
        <dbReference type="PIRSR" id="PIRSR000077-1"/>
    </source>
</evidence>
<dbReference type="GO" id="GO:0015035">
    <property type="term" value="F:protein-disulfide reductase activity"/>
    <property type="evidence" value="ECO:0007669"/>
    <property type="project" value="InterPro"/>
</dbReference>
<feature type="active site" description="Nucleophile" evidence="3">
    <location>
        <position position="36"/>
    </location>
</feature>
<dbReference type="HOGENOM" id="CLU_090389_14_4_1"/>
<dbReference type="FunFam" id="3.40.30.10:FF:000245">
    <property type="entry name" value="Thioredoxin"/>
    <property type="match status" value="1"/>
</dbReference>
<dbReference type="OMA" id="WCIPSVF"/>
<dbReference type="PROSITE" id="PS51352">
    <property type="entry name" value="THIOREDOXIN_2"/>
    <property type="match status" value="1"/>
</dbReference>
<comment type="similarity">
    <text evidence="2">Belongs to the thioredoxin family.</text>
</comment>
<protein>
    <recommendedName>
        <fullName evidence="2">Thioredoxin</fullName>
    </recommendedName>
</protein>